<dbReference type="InterPro" id="IPR036249">
    <property type="entry name" value="Thioredoxin-like_sf"/>
</dbReference>
<evidence type="ECO:0000256" key="3">
    <source>
        <dbReference type="ARBA" id="ARBA00022982"/>
    </source>
</evidence>
<dbReference type="GO" id="GO:0015035">
    <property type="term" value="F:protein-disulfide reductase activity"/>
    <property type="evidence" value="ECO:0007669"/>
    <property type="project" value="UniProtKB-UniRule"/>
</dbReference>
<feature type="domain" description="Thioredoxin" evidence="10">
    <location>
        <begin position="1"/>
        <end position="103"/>
    </location>
</feature>
<reference evidence="11 12" key="1">
    <citation type="journal article" date="2018" name="Elife">
        <title>Discovery and characterization of a prevalent human gut bacterial enzyme sufficient for the inactivation of a family of plant toxins.</title>
        <authorList>
            <person name="Koppel N."/>
            <person name="Bisanz J.E."/>
            <person name="Pandelia M.E."/>
            <person name="Turnbaugh P.J."/>
            <person name="Balskus E.P."/>
        </authorList>
    </citation>
    <scope>NUCLEOTIDE SEQUENCE [LARGE SCALE GENOMIC DNA]</scope>
    <source>
        <strain evidence="12">anaerobia AP69FAA</strain>
    </source>
</reference>
<dbReference type="FunFam" id="3.40.30.10:FF:000001">
    <property type="entry name" value="Thioredoxin"/>
    <property type="match status" value="1"/>
</dbReference>
<dbReference type="PRINTS" id="PR00421">
    <property type="entry name" value="THIOREDOXIN"/>
</dbReference>
<sequence length="103" mass="10688">MSQIISSAQFAAEVEGADVPVLVDFFATWCGPCKMLAPTLDQVAAEVAGRAKVVKVDIDASPDLAQRFGVMSVPTLAVFKGGKLVNQAVGVQPKPAIMGLLGM</sequence>
<keyword evidence="2" id="KW-0813">Transport</keyword>
<dbReference type="NCBIfam" id="TIGR01068">
    <property type="entry name" value="thioredoxin"/>
    <property type="match status" value="1"/>
</dbReference>
<feature type="site" description="Contributes to redox potential value" evidence="8">
    <location>
        <position position="32"/>
    </location>
</feature>
<keyword evidence="3" id="KW-0249">Electron transport</keyword>
<evidence type="ECO:0000313" key="12">
    <source>
        <dbReference type="Proteomes" id="UP000253792"/>
    </source>
</evidence>
<dbReference type="Proteomes" id="UP000253792">
    <property type="component" value="Unassembled WGS sequence"/>
</dbReference>
<dbReference type="EMBL" id="PPTP01000003">
    <property type="protein sequence ID" value="RDB56029.1"/>
    <property type="molecule type" value="Genomic_DNA"/>
</dbReference>
<dbReference type="RefSeq" id="WP_114620363.1">
    <property type="nucleotide sequence ID" value="NZ_CALLUE010000318.1"/>
</dbReference>
<feature type="site" description="Deprotonates C-terminal active site Cys" evidence="8">
    <location>
        <position position="24"/>
    </location>
</feature>
<organism evidence="11 12">
    <name type="scientific">Senegalimassilia anaerobia</name>
    <dbReference type="NCBI Taxonomy" id="1473216"/>
    <lineage>
        <taxon>Bacteria</taxon>
        <taxon>Bacillati</taxon>
        <taxon>Actinomycetota</taxon>
        <taxon>Coriobacteriia</taxon>
        <taxon>Coriobacteriales</taxon>
        <taxon>Coriobacteriaceae</taxon>
        <taxon>Senegalimassilia</taxon>
    </lineage>
</organism>
<dbReference type="Pfam" id="PF00085">
    <property type="entry name" value="Thioredoxin"/>
    <property type="match status" value="1"/>
</dbReference>
<feature type="disulfide bond" description="Redox-active" evidence="9">
    <location>
        <begin position="30"/>
        <end position="33"/>
    </location>
</feature>
<evidence type="ECO:0000256" key="6">
    <source>
        <dbReference type="NCBIfam" id="TIGR01068"/>
    </source>
</evidence>
<evidence type="ECO:0000313" key="11">
    <source>
        <dbReference type="EMBL" id="RDB56029.1"/>
    </source>
</evidence>
<accession>A0A369LBC9</accession>
<evidence type="ECO:0000259" key="10">
    <source>
        <dbReference type="PROSITE" id="PS51352"/>
    </source>
</evidence>
<evidence type="ECO:0000256" key="8">
    <source>
        <dbReference type="PIRSR" id="PIRSR000077-1"/>
    </source>
</evidence>
<proteinExistence type="inferred from homology"/>
<feature type="site" description="Contributes to redox potential value" evidence="8">
    <location>
        <position position="31"/>
    </location>
</feature>
<dbReference type="GO" id="GO:0045454">
    <property type="term" value="P:cell redox homeostasis"/>
    <property type="evidence" value="ECO:0007669"/>
    <property type="project" value="TreeGrafter"/>
</dbReference>
<gene>
    <name evidence="11" type="primary">trxA</name>
    <name evidence="11" type="ORF">C1880_03785</name>
</gene>
<dbReference type="InterPro" id="IPR013766">
    <property type="entry name" value="Thioredoxin_domain"/>
</dbReference>
<protein>
    <recommendedName>
        <fullName evidence="6 7">Thioredoxin</fullName>
    </recommendedName>
</protein>
<dbReference type="PANTHER" id="PTHR45663">
    <property type="entry name" value="GEO12009P1"/>
    <property type="match status" value="1"/>
</dbReference>
<evidence type="ECO:0000256" key="5">
    <source>
        <dbReference type="ARBA" id="ARBA00023284"/>
    </source>
</evidence>
<feature type="active site" description="Nucleophile" evidence="8">
    <location>
        <position position="33"/>
    </location>
</feature>
<dbReference type="GO" id="GO:0005829">
    <property type="term" value="C:cytosol"/>
    <property type="evidence" value="ECO:0007669"/>
    <property type="project" value="TreeGrafter"/>
</dbReference>
<evidence type="ECO:0000256" key="1">
    <source>
        <dbReference type="ARBA" id="ARBA00008987"/>
    </source>
</evidence>
<dbReference type="InterPro" id="IPR017937">
    <property type="entry name" value="Thioredoxin_CS"/>
</dbReference>
<dbReference type="Gene3D" id="3.40.30.10">
    <property type="entry name" value="Glutaredoxin"/>
    <property type="match status" value="1"/>
</dbReference>
<dbReference type="SUPFAM" id="SSF52833">
    <property type="entry name" value="Thioredoxin-like"/>
    <property type="match status" value="1"/>
</dbReference>
<dbReference type="InterPro" id="IPR005746">
    <property type="entry name" value="Thioredoxin"/>
</dbReference>
<evidence type="ECO:0000256" key="4">
    <source>
        <dbReference type="ARBA" id="ARBA00023157"/>
    </source>
</evidence>
<evidence type="ECO:0000256" key="7">
    <source>
        <dbReference type="PIRNR" id="PIRNR000077"/>
    </source>
</evidence>
<name>A0A369LBC9_9ACTN</name>
<keyword evidence="12" id="KW-1185">Reference proteome</keyword>
<dbReference type="PANTHER" id="PTHR45663:SF11">
    <property type="entry name" value="GEO12009P1"/>
    <property type="match status" value="1"/>
</dbReference>
<comment type="caution">
    <text evidence="11">The sequence shown here is derived from an EMBL/GenBank/DDBJ whole genome shotgun (WGS) entry which is preliminary data.</text>
</comment>
<comment type="similarity">
    <text evidence="1 7">Belongs to the thioredoxin family.</text>
</comment>
<feature type="active site" description="Nucleophile" evidence="8">
    <location>
        <position position="30"/>
    </location>
</feature>
<keyword evidence="4 9" id="KW-1015">Disulfide bond</keyword>
<keyword evidence="5 9" id="KW-0676">Redox-active center</keyword>
<dbReference type="PROSITE" id="PS51352">
    <property type="entry name" value="THIOREDOXIN_2"/>
    <property type="match status" value="1"/>
</dbReference>
<dbReference type="PROSITE" id="PS00194">
    <property type="entry name" value="THIOREDOXIN_1"/>
    <property type="match status" value="1"/>
</dbReference>
<dbReference type="STRING" id="1034345.GCA_000236865_00308"/>
<dbReference type="PIRSF" id="PIRSF000077">
    <property type="entry name" value="Thioredoxin"/>
    <property type="match status" value="1"/>
</dbReference>
<evidence type="ECO:0000256" key="2">
    <source>
        <dbReference type="ARBA" id="ARBA00022448"/>
    </source>
</evidence>
<evidence type="ECO:0000256" key="9">
    <source>
        <dbReference type="PIRSR" id="PIRSR000077-4"/>
    </source>
</evidence>
<dbReference type="OrthoDB" id="9790390at2"/>
<dbReference type="AlphaFoldDB" id="A0A369LBC9"/>
<dbReference type="CDD" id="cd02947">
    <property type="entry name" value="TRX_family"/>
    <property type="match status" value="1"/>
</dbReference>